<name>A0AAW0RBC7_9PEZI</name>
<evidence type="ECO:0000313" key="3">
    <source>
        <dbReference type="Proteomes" id="UP001392437"/>
    </source>
</evidence>
<comment type="caution">
    <text evidence="2">The sequence shown here is derived from an EMBL/GenBank/DDBJ whole genome shotgun (WGS) entry which is preliminary data.</text>
</comment>
<reference evidence="2 3" key="1">
    <citation type="submission" date="2023-01" db="EMBL/GenBank/DDBJ databases">
        <title>Analysis of 21 Apiospora genomes using comparative genomics revels a genus with tremendous synthesis potential of carbohydrate active enzymes and secondary metabolites.</title>
        <authorList>
            <person name="Sorensen T."/>
        </authorList>
    </citation>
    <scope>NUCLEOTIDE SEQUENCE [LARGE SCALE GENOMIC DNA]</scope>
    <source>
        <strain evidence="2 3">CBS 117206</strain>
    </source>
</reference>
<dbReference type="Gene3D" id="3.30.559.10">
    <property type="entry name" value="Chloramphenicol acetyltransferase-like domain"/>
    <property type="match status" value="2"/>
</dbReference>
<dbReference type="Pfam" id="PF02458">
    <property type="entry name" value="Transferase"/>
    <property type="match status" value="1"/>
</dbReference>
<accession>A0AAW0RBC7</accession>
<keyword evidence="3" id="KW-1185">Reference proteome</keyword>
<protein>
    <submittedName>
        <fullName evidence="2">Acyl transferase</fullName>
    </submittedName>
</protein>
<dbReference type="InterPro" id="IPR023213">
    <property type="entry name" value="CAT-like_dom_sf"/>
</dbReference>
<dbReference type="AlphaFoldDB" id="A0AAW0RBC7"/>
<dbReference type="PANTHER" id="PTHR31642">
    <property type="entry name" value="TRICHOTHECENE 3-O-ACETYLTRANSFERASE"/>
    <property type="match status" value="1"/>
</dbReference>
<proteinExistence type="predicted"/>
<dbReference type="InterPro" id="IPR050317">
    <property type="entry name" value="Plant_Fungal_Acyltransferase"/>
</dbReference>
<dbReference type="PANTHER" id="PTHR31642:SF310">
    <property type="entry name" value="FATTY ALCOHOL:CAFFEOYL-COA ACYLTRANSFERASE"/>
    <property type="match status" value="1"/>
</dbReference>
<dbReference type="EMBL" id="JAQQWP010000001">
    <property type="protein sequence ID" value="KAK8132064.1"/>
    <property type="molecule type" value="Genomic_DNA"/>
</dbReference>
<evidence type="ECO:0000313" key="2">
    <source>
        <dbReference type="EMBL" id="KAK8132064.1"/>
    </source>
</evidence>
<organism evidence="2 3">
    <name type="scientific">Apiospora kogelbergensis</name>
    <dbReference type="NCBI Taxonomy" id="1337665"/>
    <lineage>
        <taxon>Eukaryota</taxon>
        <taxon>Fungi</taxon>
        <taxon>Dikarya</taxon>
        <taxon>Ascomycota</taxon>
        <taxon>Pezizomycotina</taxon>
        <taxon>Sordariomycetes</taxon>
        <taxon>Xylariomycetidae</taxon>
        <taxon>Amphisphaeriales</taxon>
        <taxon>Apiosporaceae</taxon>
        <taxon>Apiospora</taxon>
    </lineage>
</organism>
<evidence type="ECO:0000256" key="1">
    <source>
        <dbReference type="ARBA" id="ARBA00022679"/>
    </source>
</evidence>
<dbReference type="Proteomes" id="UP001392437">
    <property type="component" value="Unassembled WGS sequence"/>
</dbReference>
<gene>
    <name evidence="2" type="ORF">PG999_000237</name>
</gene>
<dbReference type="GO" id="GO:0016747">
    <property type="term" value="F:acyltransferase activity, transferring groups other than amino-acyl groups"/>
    <property type="evidence" value="ECO:0007669"/>
    <property type="project" value="TreeGrafter"/>
</dbReference>
<sequence>MAQPEIMELRPTGWENDPAEERFRLSTLDWIPVCCYNHYLIFWRLQDDTKEKAIEVLKGGIEKTLSQARHLVGNIEPDSDGGYSFVKRKESAVKLVVMRYDGEGDKWPSIDDIESKHFAQHALGDNLGRWGLPEMLWGERPESELENKPVTSAFQINLIRGGLVLSLQSHHYMSDVMGFSNFTRQLADNCAAVARGTPFPPWDPANIDSSRFERSVPEADMVEGPPIRYRHPDHVEQEVVLFHLPQSKAAEIKRRATPTEPGARWISTYDAMNAFIWRALSRVRAPLHKPDLAKPLHWGQAVNMRTRLHNPPMPARMMRAVVAGAFSDTQPVAAPSAGEVIAAEAEVPLSRLALYIRAITDSCDEAHFEGVMDAIAHCRNKRGISVRIDSAPPLGIFLTDHRPGDVSGLDFGFGFPLTYRHMWGHYQTAGLILIYAPVRSANPDEGCMFTVTMEKELVPVLRADPEWSSFFEYRGLDC</sequence>
<keyword evidence="1 2" id="KW-0808">Transferase</keyword>